<evidence type="ECO:0000313" key="8">
    <source>
        <dbReference type="EMBL" id="KAJ3175899.1"/>
    </source>
</evidence>
<comment type="subcellular location">
    <subcellularLocation>
        <location evidence="1">Mitochondrion</location>
    </subcellularLocation>
</comment>
<evidence type="ECO:0000313" key="9">
    <source>
        <dbReference type="Proteomes" id="UP001212152"/>
    </source>
</evidence>
<evidence type="ECO:0000256" key="1">
    <source>
        <dbReference type="ARBA" id="ARBA00004173"/>
    </source>
</evidence>
<protein>
    <recommendedName>
        <fullName evidence="7">HIG1 domain-containing protein</fullName>
    </recommendedName>
</protein>
<evidence type="ECO:0000259" key="7">
    <source>
        <dbReference type="Pfam" id="PF04588"/>
    </source>
</evidence>
<comment type="caution">
    <text evidence="8">The sequence shown here is derived from an EMBL/GenBank/DDBJ whole genome shotgun (WGS) entry which is preliminary data.</text>
</comment>
<dbReference type="GO" id="GO:0005739">
    <property type="term" value="C:mitochondrion"/>
    <property type="evidence" value="ECO:0007669"/>
    <property type="project" value="UniProtKB-SubCell"/>
</dbReference>
<feature type="compositionally biased region" description="Pro residues" evidence="5">
    <location>
        <begin position="96"/>
        <end position="109"/>
    </location>
</feature>
<evidence type="ECO:0000256" key="3">
    <source>
        <dbReference type="ARBA" id="ARBA00022989"/>
    </source>
</evidence>
<gene>
    <name evidence="8" type="ORF">HDU87_005729</name>
</gene>
<keyword evidence="4 6" id="KW-0472">Membrane</keyword>
<evidence type="ECO:0000256" key="4">
    <source>
        <dbReference type="ARBA" id="ARBA00023136"/>
    </source>
</evidence>
<dbReference type="EMBL" id="JADGJQ010000047">
    <property type="protein sequence ID" value="KAJ3175899.1"/>
    <property type="molecule type" value="Genomic_DNA"/>
</dbReference>
<keyword evidence="3 6" id="KW-1133">Transmembrane helix</keyword>
<dbReference type="AlphaFoldDB" id="A0AAD5TIY2"/>
<dbReference type="Pfam" id="PF04588">
    <property type="entry name" value="HIG_1_N"/>
    <property type="match status" value="1"/>
</dbReference>
<organism evidence="8 9">
    <name type="scientific">Geranomyces variabilis</name>
    <dbReference type="NCBI Taxonomy" id="109894"/>
    <lineage>
        <taxon>Eukaryota</taxon>
        <taxon>Fungi</taxon>
        <taxon>Fungi incertae sedis</taxon>
        <taxon>Chytridiomycota</taxon>
        <taxon>Chytridiomycota incertae sedis</taxon>
        <taxon>Chytridiomycetes</taxon>
        <taxon>Spizellomycetales</taxon>
        <taxon>Powellomycetaceae</taxon>
        <taxon>Geranomyces</taxon>
    </lineage>
</organism>
<feature type="region of interest" description="Disordered" evidence="5">
    <location>
        <begin position="92"/>
        <end position="115"/>
    </location>
</feature>
<proteinExistence type="predicted"/>
<sequence>MSFFPDEEGFWARTKRKNAENPFILPAVILTTWSIFRMTSTLLRNDRIGFQKSQRMRVGSQVLALTAFIGGIAWNDWRKKDDARAAAAMAALNAPPAAPGPSNPPPTQPLPSKAT</sequence>
<dbReference type="InterPro" id="IPR007667">
    <property type="entry name" value="Hypoxia_induced_domain"/>
</dbReference>
<dbReference type="Proteomes" id="UP001212152">
    <property type="component" value="Unassembled WGS sequence"/>
</dbReference>
<keyword evidence="9" id="KW-1185">Reference proteome</keyword>
<feature type="transmembrane region" description="Helical" evidence="6">
    <location>
        <begin position="55"/>
        <end position="74"/>
    </location>
</feature>
<feature type="domain" description="HIG1" evidence="7">
    <location>
        <begin position="20"/>
        <end position="71"/>
    </location>
</feature>
<keyword evidence="2 6" id="KW-0812">Transmembrane</keyword>
<accession>A0AAD5TIY2</accession>
<evidence type="ECO:0000256" key="6">
    <source>
        <dbReference type="SAM" id="Phobius"/>
    </source>
</evidence>
<name>A0AAD5TIY2_9FUNG</name>
<evidence type="ECO:0000256" key="5">
    <source>
        <dbReference type="SAM" id="MobiDB-lite"/>
    </source>
</evidence>
<feature type="transmembrane region" description="Helical" evidence="6">
    <location>
        <begin position="23"/>
        <end position="43"/>
    </location>
</feature>
<reference evidence="8" key="1">
    <citation type="submission" date="2020-05" db="EMBL/GenBank/DDBJ databases">
        <title>Phylogenomic resolution of chytrid fungi.</title>
        <authorList>
            <person name="Stajich J.E."/>
            <person name="Amses K."/>
            <person name="Simmons R."/>
            <person name="Seto K."/>
            <person name="Myers J."/>
            <person name="Bonds A."/>
            <person name="Quandt C.A."/>
            <person name="Barry K."/>
            <person name="Liu P."/>
            <person name="Grigoriev I."/>
            <person name="Longcore J.E."/>
            <person name="James T.Y."/>
        </authorList>
    </citation>
    <scope>NUCLEOTIDE SEQUENCE</scope>
    <source>
        <strain evidence="8">JEL0379</strain>
    </source>
</reference>
<evidence type="ECO:0000256" key="2">
    <source>
        <dbReference type="ARBA" id="ARBA00022692"/>
    </source>
</evidence>